<feature type="compositionally biased region" description="Acidic residues" evidence="1">
    <location>
        <begin position="1"/>
        <end position="13"/>
    </location>
</feature>
<protein>
    <submittedName>
        <fullName evidence="3">UPF0033 family protein</fullName>
    </submittedName>
</protein>
<dbReference type="RefSeq" id="WP_059056213.1">
    <property type="nucleotide sequence ID" value="NZ_CEML01000002.1"/>
</dbReference>
<dbReference type="OrthoDB" id="268297at2157"/>
<dbReference type="EMBL" id="LN831302">
    <property type="protein sequence ID" value="CQH51378.1"/>
    <property type="molecule type" value="Genomic_DNA"/>
</dbReference>
<dbReference type="Pfam" id="PF01206">
    <property type="entry name" value="TusA"/>
    <property type="match status" value="1"/>
</dbReference>
<dbReference type="GeneID" id="26658405"/>
<dbReference type="Proteomes" id="UP000066737">
    <property type="component" value="Chromosome I"/>
</dbReference>
<name>A0A0U5H2G9_9EURY</name>
<accession>A0A0U5H2G9</accession>
<keyword evidence="4" id="KW-1185">Reference proteome</keyword>
<feature type="compositionally biased region" description="Basic and acidic residues" evidence="1">
    <location>
        <begin position="14"/>
        <end position="23"/>
    </location>
</feature>
<feature type="domain" description="UPF0033" evidence="2">
    <location>
        <begin position="17"/>
        <end position="75"/>
    </location>
</feature>
<organism evidence="3 4">
    <name type="scientific">Halobacterium hubeiense</name>
    <dbReference type="NCBI Taxonomy" id="1407499"/>
    <lineage>
        <taxon>Archaea</taxon>
        <taxon>Methanobacteriati</taxon>
        <taxon>Methanobacteriota</taxon>
        <taxon>Stenosarchaea group</taxon>
        <taxon>Halobacteria</taxon>
        <taxon>Halobacteriales</taxon>
        <taxon>Halobacteriaceae</taxon>
        <taxon>Halobacterium</taxon>
    </lineage>
</organism>
<dbReference type="InterPro" id="IPR036868">
    <property type="entry name" value="TusA-like_sf"/>
</dbReference>
<proteinExistence type="predicted"/>
<reference evidence="4" key="1">
    <citation type="journal article" date="2016" name="Environ. Microbiol.">
        <title>The complete genome of a viable archaeum isolated from 123-million-year-old rock salt.</title>
        <authorList>
            <person name="Jaakkola S.T."/>
            <person name="Pfeiffer F."/>
            <person name="Ravantti J.J."/>
            <person name="Guo Q."/>
            <person name="Liu Y."/>
            <person name="Chen X."/>
            <person name="Ma H."/>
            <person name="Yang C."/>
            <person name="Oksanen H.M."/>
            <person name="Bamford D.H."/>
        </authorList>
    </citation>
    <scope>NUCLEOTIDE SEQUENCE</scope>
    <source>
        <strain evidence="4">JI20-1</strain>
    </source>
</reference>
<evidence type="ECO:0000313" key="4">
    <source>
        <dbReference type="Proteomes" id="UP000066737"/>
    </source>
</evidence>
<dbReference type="STRING" id="1407499.HHUB_1726"/>
<evidence type="ECO:0000259" key="2">
    <source>
        <dbReference type="Pfam" id="PF01206"/>
    </source>
</evidence>
<feature type="region of interest" description="Disordered" evidence="1">
    <location>
        <begin position="1"/>
        <end position="24"/>
    </location>
</feature>
<dbReference type="AlphaFoldDB" id="A0A0U5H2G9"/>
<evidence type="ECO:0000256" key="1">
    <source>
        <dbReference type="SAM" id="MobiDB-lite"/>
    </source>
</evidence>
<dbReference type="SUPFAM" id="SSF64307">
    <property type="entry name" value="SirA-like"/>
    <property type="match status" value="1"/>
</dbReference>
<gene>
    <name evidence="3" type="ORF">HHUB_1726</name>
</gene>
<dbReference type="KEGG" id="hhb:Hhub_1726"/>
<dbReference type="InterPro" id="IPR001455">
    <property type="entry name" value="TusA-like"/>
</dbReference>
<sequence length="93" mass="10580">MPDLDVPDTEPDVDPDRTVDNRGRGCANGIVRVQRALEDLPPGSVLEIQSTDRRAKTEYPKLAAETPHELLAVVESRRRVLRKQYTTYLEIHE</sequence>
<dbReference type="Gene3D" id="3.30.110.40">
    <property type="entry name" value="TusA-like domain"/>
    <property type="match status" value="1"/>
</dbReference>
<evidence type="ECO:0000313" key="3">
    <source>
        <dbReference type="EMBL" id="CQH51378.1"/>
    </source>
</evidence>